<organism evidence="1 2">
    <name type="scientific">Streptomyces europaeiscabiei</name>
    <dbReference type="NCBI Taxonomy" id="146819"/>
    <lineage>
        <taxon>Bacteria</taxon>
        <taxon>Bacillati</taxon>
        <taxon>Actinomycetota</taxon>
        <taxon>Actinomycetes</taxon>
        <taxon>Kitasatosporales</taxon>
        <taxon>Streptomycetaceae</taxon>
        <taxon>Streptomyces</taxon>
    </lineage>
</organism>
<comment type="caution">
    <text evidence="1">The sequence shown here is derived from an EMBL/GenBank/DDBJ whole genome shotgun (WGS) entry which is preliminary data.</text>
</comment>
<name>A0AAJ2PUZ6_9ACTN</name>
<protein>
    <submittedName>
        <fullName evidence="1">Uncharacterized protein</fullName>
    </submittedName>
</protein>
<accession>A0AAJ2PUZ6</accession>
<dbReference type="Proteomes" id="UP001273589">
    <property type="component" value="Unassembled WGS sequence"/>
</dbReference>
<proteinExistence type="predicted"/>
<dbReference type="AlphaFoldDB" id="A0AAJ2PUZ6"/>
<evidence type="ECO:0000313" key="2">
    <source>
        <dbReference type="Proteomes" id="UP001273589"/>
    </source>
</evidence>
<dbReference type="RefSeq" id="WP_319695739.1">
    <property type="nucleotide sequence ID" value="NZ_JARAWN010000240.1"/>
</dbReference>
<dbReference type="EMBL" id="JARAWN010000240">
    <property type="protein sequence ID" value="MDX3133884.1"/>
    <property type="molecule type" value="Genomic_DNA"/>
</dbReference>
<sequence length="110" mass="12191">MSETTQPLYGAAAREVGMTVREAATPSEAKSAALLAFEAECNALEALSMKREEWRYLDAKLTALLQRQFEGDDSELTRQRVSRLEALQACLCGSPEALAQEQPPRPRHRA</sequence>
<gene>
    <name evidence="1" type="ORF">PV367_29800</name>
</gene>
<evidence type="ECO:0000313" key="1">
    <source>
        <dbReference type="EMBL" id="MDX3133884.1"/>
    </source>
</evidence>
<reference evidence="1" key="1">
    <citation type="journal article" date="2023" name="Microb. Genom.">
        <title>Mesoterricola silvestris gen. nov., sp. nov., Mesoterricola sediminis sp. nov., Geothrix oryzae sp. nov., Geothrix edaphica sp. nov., Geothrix rubra sp. nov., and Geothrix limicola sp. nov., six novel members of Acidobacteriota isolated from soils.</title>
        <authorList>
            <person name="Weisberg A.J."/>
            <person name="Pearce E."/>
            <person name="Kramer C.G."/>
            <person name="Chang J.H."/>
            <person name="Clarke C.R."/>
        </authorList>
    </citation>
    <scope>NUCLEOTIDE SEQUENCE</scope>
    <source>
        <strain evidence="1">ND06-05F</strain>
    </source>
</reference>